<keyword evidence="1" id="KW-0812">Transmembrane</keyword>
<reference evidence="3 5" key="2">
    <citation type="submission" date="2020-02" db="EMBL/GenBank/DDBJ databases">
        <title>Genome sequence of Parvularcula flava strain NH6-79.</title>
        <authorList>
            <person name="Abdul Karim M.H."/>
            <person name="Lam M.Q."/>
            <person name="Chen S.J."/>
            <person name="Yahya A."/>
            <person name="Shahir S."/>
            <person name="Shamsir M.S."/>
            <person name="Chong C.S."/>
        </authorList>
    </citation>
    <scope>NUCLEOTIDE SEQUENCE [LARGE SCALE GENOMIC DNA]</scope>
    <source>
        <strain evidence="3 5">NH6-79</strain>
    </source>
</reference>
<dbReference type="EMBL" id="BMGZ01000001">
    <property type="protein sequence ID" value="GGH95835.1"/>
    <property type="molecule type" value="Genomic_DNA"/>
</dbReference>
<protein>
    <recommendedName>
        <fullName evidence="6">Glycosyltransferase RgtA/B/C/D-like domain-containing protein</fullName>
    </recommendedName>
</protein>
<gene>
    <name evidence="3" type="ORF">FF098_006610</name>
    <name evidence="2" type="ORF">GCM10011355_13310</name>
</gene>
<comment type="caution">
    <text evidence="2">The sequence shown here is derived from an EMBL/GenBank/DDBJ whole genome shotgun (WGS) entry which is preliminary data.</text>
</comment>
<proteinExistence type="predicted"/>
<feature type="transmembrane region" description="Helical" evidence="1">
    <location>
        <begin position="157"/>
        <end position="186"/>
    </location>
</feature>
<reference evidence="2" key="1">
    <citation type="journal article" date="2014" name="Int. J. Syst. Evol. Microbiol.">
        <title>Complete genome sequence of Corynebacterium casei LMG S-19264T (=DSM 44701T), isolated from a smear-ripened cheese.</title>
        <authorList>
            <consortium name="US DOE Joint Genome Institute (JGI-PGF)"/>
            <person name="Walter F."/>
            <person name="Albersmeier A."/>
            <person name="Kalinowski J."/>
            <person name="Ruckert C."/>
        </authorList>
    </citation>
    <scope>NUCLEOTIDE SEQUENCE</scope>
    <source>
        <strain evidence="2">CGMCC 1.14984</strain>
    </source>
</reference>
<evidence type="ECO:0000256" key="1">
    <source>
        <dbReference type="SAM" id="Phobius"/>
    </source>
</evidence>
<feature type="transmembrane region" description="Helical" evidence="1">
    <location>
        <begin position="313"/>
        <end position="331"/>
    </location>
</feature>
<keyword evidence="1" id="KW-0472">Membrane</keyword>
<dbReference type="EMBL" id="VCJR02000001">
    <property type="protein sequence ID" value="NHK27570.1"/>
    <property type="molecule type" value="Genomic_DNA"/>
</dbReference>
<dbReference type="Proteomes" id="UP000818603">
    <property type="component" value="Unassembled WGS sequence"/>
</dbReference>
<evidence type="ECO:0000313" key="5">
    <source>
        <dbReference type="Proteomes" id="UP000818603"/>
    </source>
</evidence>
<sequence length="493" mass="53994">MTSRSGSAERIALYSILAAVIAATLLSRYVIGILIHDQAELVVYSQTLSWTYDEQMPVLAWLMTLFLNITNYFILVPDIVKYAGVVAAVIVMYRMTQTMTGSARAGFIAATAMFLIPTMNEDMLREYTHTASLIAFSVGSFAFFVGRDGVKMPASLVLLALVWAGGLLSKYTMLLIMAGQIGAFVYLMRPSRETIIRLLMTALGALVIAAPIYLLIVFNQAPMQSGIAEFIATEGGSQRLSGMIDLFSSTLMEGLFMFLALWLAGSRLGKADPERSRIAVIRAERFFLVSIAIVLGLFAVIILIANVDVVRDRWLSPALMMLAPVVASWLYRAHGKRTNLIVAGFLGIWVLAFGLVRATEPFMDGATGEYSVENHPYTLIADETLVQAAGHDAILSNSAHFAATLKAREPRLRVYAPKTQGNIPADANSLLIVSTFTRADEAIVLGPAWQCDEEEMRTAPLRFTENATFPYGYQVCRKQPQAGSLDATWMPPA</sequence>
<dbReference type="Proteomes" id="UP000621856">
    <property type="component" value="Unassembled WGS sequence"/>
</dbReference>
<feature type="transmembrane region" description="Helical" evidence="1">
    <location>
        <begin position="246"/>
        <end position="265"/>
    </location>
</feature>
<feature type="transmembrane region" description="Helical" evidence="1">
    <location>
        <begin position="12"/>
        <end position="35"/>
    </location>
</feature>
<feature type="transmembrane region" description="Helical" evidence="1">
    <location>
        <begin position="338"/>
        <end position="356"/>
    </location>
</feature>
<dbReference type="RefSeq" id="WP_155138629.1">
    <property type="nucleotide sequence ID" value="NZ_BMGZ01000001.1"/>
</dbReference>
<evidence type="ECO:0000313" key="3">
    <source>
        <dbReference type="EMBL" id="NHK27570.1"/>
    </source>
</evidence>
<keyword evidence="1" id="KW-1133">Transmembrane helix</keyword>
<evidence type="ECO:0008006" key="6">
    <source>
        <dbReference type="Google" id="ProtNLM"/>
    </source>
</evidence>
<accession>A0A8J3A3C1</accession>
<organism evidence="2 4">
    <name type="scientific">Aquisalinus luteolus</name>
    <dbReference type="NCBI Taxonomy" id="1566827"/>
    <lineage>
        <taxon>Bacteria</taxon>
        <taxon>Pseudomonadati</taxon>
        <taxon>Pseudomonadota</taxon>
        <taxon>Alphaproteobacteria</taxon>
        <taxon>Parvularculales</taxon>
        <taxon>Parvularculaceae</taxon>
        <taxon>Aquisalinus</taxon>
    </lineage>
</organism>
<name>A0A8J3A3C1_9PROT</name>
<feature type="transmembrane region" description="Helical" evidence="1">
    <location>
        <begin position="286"/>
        <end position="307"/>
    </location>
</feature>
<evidence type="ECO:0000313" key="2">
    <source>
        <dbReference type="EMBL" id="GGH95835.1"/>
    </source>
</evidence>
<dbReference type="AlphaFoldDB" id="A0A8J3A3C1"/>
<feature type="transmembrane region" description="Helical" evidence="1">
    <location>
        <begin position="198"/>
        <end position="218"/>
    </location>
</feature>
<feature type="transmembrane region" description="Helical" evidence="1">
    <location>
        <begin position="102"/>
        <end position="120"/>
    </location>
</feature>
<reference evidence="2" key="3">
    <citation type="submission" date="2020-09" db="EMBL/GenBank/DDBJ databases">
        <authorList>
            <person name="Sun Q."/>
            <person name="Zhou Y."/>
        </authorList>
    </citation>
    <scope>NUCLEOTIDE SEQUENCE</scope>
    <source>
        <strain evidence="2">CGMCC 1.14984</strain>
    </source>
</reference>
<feature type="transmembrane region" description="Helical" evidence="1">
    <location>
        <begin position="55"/>
        <end position="74"/>
    </location>
</feature>
<keyword evidence="5" id="KW-1185">Reference proteome</keyword>
<evidence type="ECO:0000313" key="4">
    <source>
        <dbReference type="Proteomes" id="UP000621856"/>
    </source>
</evidence>
<feature type="transmembrane region" description="Helical" evidence="1">
    <location>
        <begin position="127"/>
        <end position="145"/>
    </location>
</feature>